<reference evidence="2 3" key="1">
    <citation type="submission" date="2017-11" db="EMBL/GenBank/DDBJ databases">
        <title>De-novo sequencing of pomegranate (Punica granatum L.) genome.</title>
        <authorList>
            <person name="Akparov Z."/>
            <person name="Amiraslanov A."/>
            <person name="Hajiyeva S."/>
            <person name="Abbasov M."/>
            <person name="Kaur K."/>
            <person name="Hamwieh A."/>
            <person name="Solovyev V."/>
            <person name="Salamov A."/>
            <person name="Braich B."/>
            <person name="Kosarev P."/>
            <person name="Mahmoud A."/>
            <person name="Hajiyev E."/>
            <person name="Babayeva S."/>
            <person name="Izzatullayeva V."/>
            <person name="Mammadov A."/>
            <person name="Mammadov A."/>
            <person name="Sharifova S."/>
            <person name="Ojaghi J."/>
            <person name="Eynullazada K."/>
            <person name="Bayramov B."/>
            <person name="Abdulazimova A."/>
            <person name="Shahmuradov I."/>
        </authorList>
    </citation>
    <scope>NUCLEOTIDE SEQUENCE [LARGE SCALE GENOMIC DNA]</scope>
    <source>
        <strain evidence="3">cv. AG2017</strain>
        <tissue evidence="2">Leaf</tissue>
    </source>
</reference>
<keyword evidence="3" id="KW-1185">Reference proteome</keyword>
<name>A0A2I0KVV5_PUNGR</name>
<sequence length="125" mass="14075">MLLSRDLPNFGERKRDPKVGSVGRVEHPIGSGQTRPKENSLERESEWSEQFGHSVGSRQTRLEGNVLRESCTVAPDPWKVLRRGLRWPYGWCSYDPLGGYLDVPETHMLSVISKQGLYCLSGACT</sequence>
<dbReference type="Proteomes" id="UP000233551">
    <property type="component" value="Unassembled WGS sequence"/>
</dbReference>
<evidence type="ECO:0000313" key="2">
    <source>
        <dbReference type="EMBL" id="PKI71986.1"/>
    </source>
</evidence>
<gene>
    <name evidence="2" type="ORF">CRG98_007602</name>
</gene>
<feature type="region of interest" description="Disordered" evidence="1">
    <location>
        <begin position="1"/>
        <end position="54"/>
    </location>
</feature>
<evidence type="ECO:0000313" key="3">
    <source>
        <dbReference type="Proteomes" id="UP000233551"/>
    </source>
</evidence>
<dbReference type="AlphaFoldDB" id="A0A2I0KVV5"/>
<feature type="compositionally biased region" description="Basic and acidic residues" evidence="1">
    <location>
        <begin position="35"/>
        <end position="46"/>
    </location>
</feature>
<dbReference type="EMBL" id="PGOL01000344">
    <property type="protein sequence ID" value="PKI71986.1"/>
    <property type="molecule type" value="Genomic_DNA"/>
</dbReference>
<proteinExistence type="predicted"/>
<protein>
    <submittedName>
        <fullName evidence="2">Uncharacterized protein</fullName>
    </submittedName>
</protein>
<accession>A0A2I0KVV5</accession>
<evidence type="ECO:0000256" key="1">
    <source>
        <dbReference type="SAM" id="MobiDB-lite"/>
    </source>
</evidence>
<comment type="caution">
    <text evidence="2">The sequence shown here is derived from an EMBL/GenBank/DDBJ whole genome shotgun (WGS) entry which is preliminary data.</text>
</comment>
<organism evidence="2 3">
    <name type="scientific">Punica granatum</name>
    <name type="common">Pomegranate</name>
    <dbReference type="NCBI Taxonomy" id="22663"/>
    <lineage>
        <taxon>Eukaryota</taxon>
        <taxon>Viridiplantae</taxon>
        <taxon>Streptophyta</taxon>
        <taxon>Embryophyta</taxon>
        <taxon>Tracheophyta</taxon>
        <taxon>Spermatophyta</taxon>
        <taxon>Magnoliopsida</taxon>
        <taxon>eudicotyledons</taxon>
        <taxon>Gunneridae</taxon>
        <taxon>Pentapetalae</taxon>
        <taxon>rosids</taxon>
        <taxon>malvids</taxon>
        <taxon>Myrtales</taxon>
        <taxon>Lythraceae</taxon>
        <taxon>Punica</taxon>
    </lineage>
</organism>